<evidence type="ECO:0000313" key="1">
    <source>
        <dbReference type="EMBL" id="CAI09220.1"/>
    </source>
</evidence>
<gene>
    <name evidence="1" type="ORF">ebA5442</name>
</gene>
<accession>Q5P0E4</accession>
<keyword evidence="2" id="KW-1185">Reference proteome</keyword>
<name>Q5P0E4_AROAE</name>
<sequence>MPTFFWSVMGSDGSAGRILACSRRRPEPLILRVRYASRFNQMDRSLSIALPSMPFLAALARFGCPGARIRARCRPSASAFVREGLRLQPGLTGTKYISG</sequence>
<reference evidence="1 2" key="1">
    <citation type="journal article" date="2005" name="Arch. Microbiol.">
        <title>The genome sequence of an anaerobic aromatic-degrading denitrifying bacterium, strain EbN1.</title>
        <authorList>
            <person name="Rabus R."/>
            <person name="Kube M."/>
            <person name="Heider J."/>
            <person name="Beck A."/>
            <person name="Heitmann K."/>
            <person name="Widdel F."/>
            <person name="Reinhardt R."/>
        </authorList>
    </citation>
    <scope>NUCLEOTIDE SEQUENCE [LARGE SCALE GENOMIC DNA]</scope>
    <source>
        <strain evidence="1 2">EbN1</strain>
    </source>
</reference>
<dbReference type="KEGG" id="eba:ebA5442"/>
<dbReference type="STRING" id="76114.ebA5442"/>
<proteinExistence type="predicted"/>
<evidence type="ECO:0000313" key="2">
    <source>
        <dbReference type="Proteomes" id="UP000006552"/>
    </source>
</evidence>
<protein>
    <submittedName>
        <fullName evidence="1">Uncharacterized protein</fullName>
    </submittedName>
</protein>
<dbReference type="EMBL" id="CR555306">
    <property type="protein sequence ID" value="CAI09220.1"/>
    <property type="molecule type" value="Genomic_DNA"/>
</dbReference>
<dbReference type="HOGENOM" id="CLU_2314314_0_0_4"/>
<organism evidence="1 2">
    <name type="scientific">Aromatoleum aromaticum (strain DSM 19018 / LMG 30748 / EbN1)</name>
    <name type="common">Azoarcus sp. (strain EbN1)</name>
    <dbReference type="NCBI Taxonomy" id="76114"/>
    <lineage>
        <taxon>Bacteria</taxon>
        <taxon>Pseudomonadati</taxon>
        <taxon>Pseudomonadota</taxon>
        <taxon>Betaproteobacteria</taxon>
        <taxon>Rhodocyclales</taxon>
        <taxon>Rhodocyclaceae</taxon>
        <taxon>Aromatoleum</taxon>
    </lineage>
</organism>
<dbReference type="AlphaFoldDB" id="Q5P0E4"/>
<dbReference type="Proteomes" id="UP000006552">
    <property type="component" value="Chromosome"/>
</dbReference>